<evidence type="ECO:0000256" key="4">
    <source>
        <dbReference type="ARBA" id="ARBA00022452"/>
    </source>
</evidence>
<evidence type="ECO:0000256" key="1">
    <source>
        <dbReference type="ARBA" id="ARBA00004442"/>
    </source>
</evidence>
<evidence type="ECO:0000256" key="9">
    <source>
        <dbReference type="SAM" id="MobiDB-lite"/>
    </source>
</evidence>
<keyword evidence="7" id="KW-0998">Cell outer membrane</keyword>
<keyword evidence="3" id="KW-0813">Transport</keyword>
<dbReference type="EMBL" id="PXNS01000015">
    <property type="protein sequence ID" value="PTL91620.1"/>
    <property type="molecule type" value="Genomic_DNA"/>
</dbReference>
<dbReference type="SUPFAM" id="SSF56954">
    <property type="entry name" value="Outer membrane efflux proteins (OEP)"/>
    <property type="match status" value="1"/>
</dbReference>
<protein>
    <submittedName>
        <fullName evidence="10">Transporter</fullName>
    </submittedName>
</protein>
<comment type="subcellular location">
    <subcellularLocation>
        <location evidence="1">Cell outer membrane</location>
    </subcellularLocation>
</comment>
<dbReference type="InterPro" id="IPR003423">
    <property type="entry name" value="OMP_efflux"/>
</dbReference>
<comment type="caution">
    <text evidence="10">The sequence shown here is derived from an EMBL/GenBank/DDBJ whole genome shotgun (WGS) entry which is preliminary data.</text>
</comment>
<evidence type="ECO:0000313" key="11">
    <source>
        <dbReference type="Proteomes" id="UP000241895"/>
    </source>
</evidence>
<proteinExistence type="inferred from homology"/>
<name>A0ABX5IX07_9GAMM</name>
<organism evidence="10 11">
    <name type="scientific">Halomonas litopenaei</name>
    <dbReference type="NCBI Taxonomy" id="2109328"/>
    <lineage>
        <taxon>Bacteria</taxon>
        <taxon>Pseudomonadati</taxon>
        <taxon>Pseudomonadota</taxon>
        <taxon>Gammaproteobacteria</taxon>
        <taxon>Oceanospirillales</taxon>
        <taxon>Halomonadaceae</taxon>
        <taxon>Halomonas</taxon>
    </lineage>
</organism>
<accession>A0ABX5IX07</accession>
<reference evidence="10 11" key="1">
    <citation type="submission" date="2018-03" db="EMBL/GenBank/DDBJ databases">
        <authorList>
            <person name="Zhou J."/>
            <person name="Li X."/>
            <person name="Xue M."/>
            <person name="Yin J."/>
        </authorList>
    </citation>
    <scope>NUCLEOTIDE SEQUENCE [LARGE SCALE GENOMIC DNA]</scope>
    <source>
        <strain evidence="10 11">SYSU ZJ2214</strain>
    </source>
</reference>
<comment type="similarity">
    <text evidence="2">Belongs to the outer membrane factor (OMF) (TC 1.B.17) family.</text>
</comment>
<gene>
    <name evidence="10" type="ORF">C6W88_18910</name>
</gene>
<evidence type="ECO:0000256" key="2">
    <source>
        <dbReference type="ARBA" id="ARBA00007613"/>
    </source>
</evidence>
<feature type="compositionally biased region" description="Low complexity" evidence="9">
    <location>
        <begin position="126"/>
        <end position="145"/>
    </location>
</feature>
<evidence type="ECO:0000313" key="10">
    <source>
        <dbReference type="EMBL" id="PTL91620.1"/>
    </source>
</evidence>
<dbReference type="PANTHER" id="PTHR30026:SF20">
    <property type="entry name" value="OUTER MEMBRANE PROTEIN TOLC"/>
    <property type="match status" value="1"/>
</dbReference>
<dbReference type="Gene3D" id="1.20.1600.10">
    <property type="entry name" value="Outer membrane efflux proteins (OEP)"/>
    <property type="match status" value="1"/>
</dbReference>
<feature type="coiled-coil region" evidence="8">
    <location>
        <begin position="239"/>
        <end position="273"/>
    </location>
</feature>
<keyword evidence="8" id="KW-0175">Coiled coil</keyword>
<keyword evidence="11" id="KW-1185">Reference proteome</keyword>
<evidence type="ECO:0000256" key="7">
    <source>
        <dbReference type="ARBA" id="ARBA00023237"/>
    </source>
</evidence>
<keyword evidence="5" id="KW-0812">Transmembrane</keyword>
<feature type="region of interest" description="Disordered" evidence="9">
    <location>
        <begin position="126"/>
        <end position="147"/>
    </location>
</feature>
<dbReference type="Proteomes" id="UP000241895">
    <property type="component" value="Unassembled WGS sequence"/>
</dbReference>
<sequence>MVDKKCGVAGQRASCFGKQYGKTWVGVATALVLSGCAVTPQPMSQQANEQRADDLLARVTASQEPVIAPIDLYSAMARAIKYNLDYRVEVMEQALRTKELDLAHYDLLPKVVGNLNFTGRDNEPGSSSISLLSGQESLEPSSSSERNQLATDLTMSWDVLDFGLSYVRAQQRADSVMLAEESKRKVIQRIIEDVRAAYWRAVSAERLLAKTRELEESTRRALDQAHRQQHSALTAPLPALSYERELLTIRRDLESLTRELRVSKQQLAALMNLPPEQPYQLVLPPRDLAWKGIDLSYDTMLKLAVMNRPELREVAYQLRNNEREGTTAILETLPSLKLFVGANYSDDDFLYNSDWVSYGARASWNLLKVFSLPARQDRIDAQSDLLDARSLALTMAVATQVSVTRARYELRRGELGTAKRFLEVQRAIEHQVEAGYRARHVSEQTLIREQMNTLLAEVRMDQALSDLQGAYANVYTATGIDAVDAGMSSNESVLELADDLRALWAQRGDALAIDVVASP</sequence>
<evidence type="ECO:0000256" key="6">
    <source>
        <dbReference type="ARBA" id="ARBA00023136"/>
    </source>
</evidence>
<evidence type="ECO:0000256" key="3">
    <source>
        <dbReference type="ARBA" id="ARBA00022448"/>
    </source>
</evidence>
<evidence type="ECO:0000256" key="5">
    <source>
        <dbReference type="ARBA" id="ARBA00022692"/>
    </source>
</evidence>
<dbReference type="PANTHER" id="PTHR30026">
    <property type="entry name" value="OUTER MEMBRANE PROTEIN TOLC"/>
    <property type="match status" value="1"/>
</dbReference>
<evidence type="ECO:0000256" key="8">
    <source>
        <dbReference type="SAM" id="Coils"/>
    </source>
</evidence>
<keyword evidence="4" id="KW-1134">Transmembrane beta strand</keyword>
<keyword evidence="6" id="KW-0472">Membrane</keyword>
<dbReference type="Pfam" id="PF02321">
    <property type="entry name" value="OEP"/>
    <property type="match status" value="1"/>
</dbReference>
<dbReference type="InterPro" id="IPR051906">
    <property type="entry name" value="TolC-like"/>
</dbReference>